<name>A0ABU4KZ28_9ACTN</name>
<evidence type="ECO:0000259" key="2">
    <source>
        <dbReference type="Pfam" id="PF12158"/>
    </source>
</evidence>
<protein>
    <submittedName>
        <fullName evidence="3">DUF3592 domain-containing protein</fullName>
    </submittedName>
</protein>
<keyword evidence="1" id="KW-1133">Transmembrane helix</keyword>
<sequence>MHPAIWIVGILAISPLLFLPFASWPLVVRRNLRRRGVTVPGKCVRVVSDEGAYFSVYEYSPEGQEKRLRGRTEGRGWPFADEGDEVEVIYDRSDPRSSRLSVELGDVTGWRFATYSIIAWLVLFVPLEIYTVIYYG</sequence>
<keyword evidence="4" id="KW-1185">Reference proteome</keyword>
<dbReference type="InterPro" id="IPR021994">
    <property type="entry name" value="DUF3592"/>
</dbReference>
<keyword evidence="1" id="KW-0472">Membrane</keyword>
<keyword evidence="1" id="KW-0812">Transmembrane</keyword>
<feature type="transmembrane region" description="Helical" evidence="1">
    <location>
        <begin position="6"/>
        <end position="27"/>
    </location>
</feature>
<dbReference type="Proteomes" id="UP001271723">
    <property type="component" value="Unassembled WGS sequence"/>
</dbReference>
<proteinExistence type="predicted"/>
<evidence type="ECO:0000313" key="4">
    <source>
        <dbReference type="Proteomes" id="UP001271723"/>
    </source>
</evidence>
<dbReference type="Pfam" id="PF12158">
    <property type="entry name" value="DUF3592"/>
    <property type="match status" value="1"/>
</dbReference>
<organism evidence="3 4">
    <name type="scientific">Streptomyces griseiscabiei</name>
    <dbReference type="NCBI Taxonomy" id="2993540"/>
    <lineage>
        <taxon>Bacteria</taxon>
        <taxon>Bacillati</taxon>
        <taxon>Actinomycetota</taxon>
        <taxon>Actinomycetes</taxon>
        <taxon>Kitasatosporales</taxon>
        <taxon>Streptomycetaceae</taxon>
        <taxon>Streptomyces</taxon>
    </lineage>
</organism>
<comment type="caution">
    <text evidence="3">The sequence shown here is derived from an EMBL/GenBank/DDBJ whole genome shotgun (WGS) entry which is preliminary data.</text>
</comment>
<dbReference type="RefSeq" id="WP_143673227.1">
    <property type="nucleotide sequence ID" value="NZ_JAGJBZ010000006.1"/>
</dbReference>
<accession>A0ABU4KZ28</accession>
<reference evidence="3 4" key="1">
    <citation type="journal article" date="2023" name="Microb. Genom.">
        <title>Mesoterricola silvestris gen. nov., sp. nov., Mesoterricola sediminis sp. nov., Geothrix oryzae sp. nov., Geothrix edaphica sp. nov., Geothrix rubra sp. nov., and Geothrix limicola sp. nov., six novel members of Acidobacteriota isolated from soils.</title>
        <authorList>
            <person name="Weisberg A.J."/>
            <person name="Pearce E."/>
            <person name="Kramer C.G."/>
            <person name="Chang J.H."/>
            <person name="Clarke C.R."/>
        </authorList>
    </citation>
    <scope>NUCLEOTIDE SEQUENCE [LARGE SCALE GENOMIC DNA]</scope>
    <source>
        <strain evidence="3 4">NRRL_B-2795</strain>
    </source>
</reference>
<evidence type="ECO:0000313" key="3">
    <source>
        <dbReference type="EMBL" id="MDX2908707.1"/>
    </source>
</evidence>
<feature type="domain" description="DUF3592" evidence="2">
    <location>
        <begin position="47"/>
        <end position="102"/>
    </location>
</feature>
<gene>
    <name evidence="3" type="ORF">PV517_08340</name>
</gene>
<evidence type="ECO:0000256" key="1">
    <source>
        <dbReference type="SAM" id="Phobius"/>
    </source>
</evidence>
<dbReference type="EMBL" id="JARAVY010000003">
    <property type="protein sequence ID" value="MDX2908707.1"/>
    <property type="molecule type" value="Genomic_DNA"/>
</dbReference>
<feature type="transmembrane region" description="Helical" evidence="1">
    <location>
        <begin position="112"/>
        <end position="135"/>
    </location>
</feature>